<reference evidence="3" key="1">
    <citation type="submission" date="2021-03" db="EMBL/GenBank/DDBJ databases">
        <authorList>
            <person name="Li Z."/>
            <person name="Yang C."/>
        </authorList>
    </citation>
    <scope>NUCLEOTIDE SEQUENCE</scope>
    <source>
        <strain evidence="3">Dzin_1.0</strain>
        <tissue evidence="3">Leaf</tissue>
    </source>
</reference>
<comment type="caution">
    <text evidence="3">The sequence shown here is derived from an EMBL/GenBank/DDBJ whole genome shotgun (WGS) entry which is preliminary data.</text>
</comment>
<dbReference type="AlphaFoldDB" id="A0A9D5CZC2"/>
<feature type="compositionally biased region" description="Basic and acidic residues" evidence="2">
    <location>
        <begin position="32"/>
        <end position="43"/>
    </location>
</feature>
<keyword evidence="1" id="KW-0175">Coiled coil</keyword>
<feature type="region of interest" description="Disordered" evidence="2">
    <location>
        <begin position="17"/>
        <end position="43"/>
    </location>
</feature>
<evidence type="ECO:0000256" key="1">
    <source>
        <dbReference type="SAM" id="Coils"/>
    </source>
</evidence>
<sequence length="263" mass="29559">MVAELPPLIDDVPPAKKKRRLVKVSHSSATIEHPEEVLPPHEVEPDVQDVAVIEPNIGIDCSTAGTGSSTVANKAPKSLPSNEERLLKKGLDKGKKTYGIAKSQSMSSSDEMERGYIEFLEKINSIIMPLLNKVGTETREIDQALGTADRVALLLEREDSLTASIDRLEAENSRLSKAVEWKNDKIKELTIERNHTLKRWKEVEGSIKSFTTKCAKLDIHKDQLEQKVTFLKRDIKRLRGEKVEALKDKEMNVEKCTTTQKNH</sequence>
<accession>A0A9D5CZC2</accession>
<evidence type="ECO:0000256" key="2">
    <source>
        <dbReference type="SAM" id="MobiDB-lite"/>
    </source>
</evidence>
<evidence type="ECO:0000313" key="4">
    <source>
        <dbReference type="Proteomes" id="UP001085076"/>
    </source>
</evidence>
<name>A0A9D5CZC2_9LILI</name>
<reference evidence="3" key="2">
    <citation type="journal article" date="2022" name="Hortic Res">
        <title>The genome of Dioscorea zingiberensis sheds light on the biosynthesis, origin and evolution of the medicinally important diosgenin saponins.</title>
        <authorList>
            <person name="Li Y."/>
            <person name="Tan C."/>
            <person name="Li Z."/>
            <person name="Guo J."/>
            <person name="Li S."/>
            <person name="Chen X."/>
            <person name="Wang C."/>
            <person name="Dai X."/>
            <person name="Yang H."/>
            <person name="Song W."/>
            <person name="Hou L."/>
            <person name="Xu J."/>
            <person name="Tong Z."/>
            <person name="Xu A."/>
            <person name="Yuan X."/>
            <person name="Wang W."/>
            <person name="Yang Q."/>
            <person name="Chen L."/>
            <person name="Sun Z."/>
            <person name="Wang K."/>
            <person name="Pan B."/>
            <person name="Chen J."/>
            <person name="Bao Y."/>
            <person name="Liu F."/>
            <person name="Qi X."/>
            <person name="Gang D.R."/>
            <person name="Wen J."/>
            <person name="Li J."/>
        </authorList>
    </citation>
    <scope>NUCLEOTIDE SEQUENCE</scope>
    <source>
        <strain evidence="3">Dzin_1.0</strain>
    </source>
</reference>
<keyword evidence="4" id="KW-1185">Reference proteome</keyword>
<protein>
    <submittedName>
        <fullName evidence="3">Uncharacterized protein</fullName>
    </submittedName>
</protein>
<feature type="coiled-coil region" evidence="1">
    <location>
        <begin position="151"/>
        <end position="185"/>
    </location>
</feature>
<gene>
    <name evidence="3" type="ORF">J5N97_009954</name>
</gene>
<dbReference type="Proteomes" id="UP001085076">
    <property type="component" value="Miscellaneous, Linkage group lg02"/>
</dbReference>
<evidence type="ECO:0000313" key="3">
    <source>
        <dbReference type="EMBL" id="KAJ0981699.1"/>
    </source>
</evidence>
<dbReference type="EMBL" id="JAGGNH010000002">
    <property type="protein sequence ID" value="KAJ0981699.1"/>
    <property type="molecule type" value="Genomic_DNA"/>
</dbReference>
<organism evidence="3 4">
    <name type="scientific">Dioscorea zingiberensis</name>
    <dbReference type="NCBI Taxonomy" id="325984"/>
    <lineage>
        <taxon>Eukaryota</taxon>
        <taxon>Viridiplantae</taxon>
        <taxon>Streptophyta</taxon>
        <taxon>Embryophyta</taxon>
        <taxon>Tracheophyta</taxon>
        <taxon>Spermatophyta</taxon>
        <taxon>Magnoliopsida</taxon>
        <taxon>Liliopsida</taxon>
        <taxon>Dioscoreales</taxon>
        <taxon>Dioscoreaceae</taxon>
        <taxon>Dioscorea</taxon>
    </lineage>
</organism>
<proteinExistence type="predicted"/>
<feature type="coiled-coil region" evidence="1">
    <location>
        <begin position="214"/>
        <end position="248"/>
    </location>
</feature>